<keyword evidence="1" id="KW-1133">Transmembrane helix</keyword>
<dbReference type="InterPro" id="IPR027417">
    <property type="entry name" value="P-loop_NTPase"/>
</dbReference>
<dbReference type="Proteomes" id="UP001501570">
    <property type="component" value="Unassembled WGS sequence"/>
</dbReference>
<reference evidence="4" key="1">
    <citation type="journal article" date="2019" name="Int. J. Syst. Evol. Microbiol.">
        <title>The Global Catalogue of Microorganisms (GCM) 10K type strain sequencing project: providing services to taxonomists for standard genome sequencing and annotation.</title>
        <authorList>
            <consortium name="The Broad Institute Genomics Platform"/>
            <consortium name="The Broad Institute Genome Sequencing Center for Infectious Disease"/>
            <person name="Wu L."/>
            <person name="Ma J."/>
        </authorList>
    </citation>
    <scope>NUCLEOTIDE SEQUENCE [LARGE SCALE GENOMIC DNA]</scope>
    <source>
        <strain evidence="4">JCM 18304</strain>
    </source>
</reference>
<dbReference type="SMART" id="SM00382">
    <property type="entry name" value="AAA"/>
    <property type="match status" value="1"/>
</dbReference>
<keyword evidence="4" id="KW-1185">Reference proteome</keyword>
<feature type="domain" description="AAA+ ATPase" evidence="2">
    <location>
        <begin position="115"/>
        <end position="263"/>
    </location>
</feature>
<name>A0ABP9RWD3_9ACTN</name>
<dbReference type="EMBL" id="BAABJQ010000010">
    <property type="protein sequence ID" value="GAA5187773.1"/>
    <property type="molecule type" value="Genomic_DNA"/>
</dbReference>
<organism evidence="3 4">
    <name type="scientific">Rugosimonospora acidiphila</name>
    <dbReference type="NCBI Taxonomy" id="556531"/>
    <lineage>
        <taxon>Bacteria</taxon>
        <taxon>Bacillati</taxon>
        <taxon>Actinomycetota</taxon>
        <taxon>Actinomycetes</taxon>
        <taxon>Micromonosporales</taxon>
        <taxon>Micromonosporaceae</taxon>
        <taxon>Rugosimonospora</taxon>
    </lineage>
</organism>
<dbReference type="InterPro" id="IPR003593">
    <property type="entry name" value="AAA+_ATPase"/>
</dbReference>
<dbReference type="Pfam" id="PF13424">
    <property type="entry name" value="TPR_12"/>
    <property type="match status" value="1"/>
</dbReference>
<evidence type="ECO:0000256" key="1">
    <source>
        <dbReference type="SAM" id="Phobius"/>
    </source>
</evidence>
<evidence type="ECO:0000313" key="4">
    <source>
        <dbReference type="Proteomes" id="UP001501570"/>
    </source>
</evidence>
<protein>
    <recommendedName>
        <fullName evidence="2">AAA+ ATPase domain-containing protein</fullName>
    </recommendedName>
</protein>
<sequence>MRRVRISRTTGAILVFLVSAGPAVLVMPSHIRLVVALVACAGWLLGYLLVRLLGTGLLTDPSWRRPRRMLAARRGRPRREYVVPTEIPPPPGLLIGRDAQVRAICDHLVRPGVDGPRVVVLTGPAGVGKSALAIGVAQVLADRYRDGQLLARLDRAAPGEQGIDDVLSMFVEALQDPSDAPPTTAAGRLRRYRELTASRRVLVILESVDDAERVRRLLPPGRGCAVILTAHQALSLDESWLAVPVERLSEEAALRVLDALVGDGRVEAEPVEARRIVEATAGQPFALQIAGAALASRRNWTLKVAVSRMREARLSPAPPDALPDFAAALDLSYALLTEQERRGLTMLGLIDEPTFAPWMLSALLADEATDAVAERILDRLVYARLVERRLDDATGVATFRVGTQIGRYVRARLSADVPPEVRERAAGQLARARRLHTARSPEDLLRVEVYRQLQNGELSAALNTARAVLKLCRERVEAAAVATREGGPVGRPGGGAAGGLAVADAREELARARAEEGLALAALAEVNGELGWMEDSRQYAEQALATQTDPCRPRALRCLGTVHVRAGRIEAAQRCLDDAVPAARMVGDRWEIVRTLRDLAMILSRRGRHDGARATVEEALDRCRADEDAARRRRPGVLLALGAVLRAAGDPDGADRALDEAEGLAGDHDLRQGLWLPWIRHERALVAMEQRRYGRGREHALRASAAFRDMNHRYGIAHCRMTIGRAYLAEGNEQATPILEEAVQTFVGCGDRWIEAECRCWLGEAHLSARRLDAAAEAFARAAQDFHDLGDLPSRGRARGRLAATDARRRWGAVEENVMLRVARPLVGLRVRAD</sequence>
<feature type="transmembrane region" description="Helical" evidence="1">
    <location>
        <begin position="33"/>
        <end position="59"/>
    </location>
</feature>
<dbReference type="PANTHER" id="PTHR47691:SF3">
    <property type="entry name" value="HTH-TYPE TRANSCRIPTIONAL REGULATOR RV0890C-RELATED"/>
    <property type="match status" value="1"/>
</dbReference>
<dbReference type="InterPro" id="IPR019734">
    <property type="entry name" value="TPR_rpt"/>
</dbReference>
<dbReference type="PRINTS" id="PR00364">
    <property type="entry name" value="DISEASERSIST"/>
</dbReference>
<dbReference type="SUPFAM" id="SSF52540">
    <property type="entry name" value="P-loop containing nucleoside triphosphate hydrolases"/>
    <property type="match status" value="1"/>
</dbReference>
<dbReference type="SMART" id="SM00028">
    <property type="entry name" value="TPR"/>
    <property type="match status" value="4"/>
</dbReference>
<dbReference type="Gene3D" id="1.25.40.10">
    <property type="entry name" value="Tetratricopeptide repeat domain"/>
    <property type="match status" value="2"/>
</dbReference>
<keyword evidence="1" id="KW-0812">Transmembrane</keyword>
<gene>
    <name evidence="3" type="ORF">GCM10023322_36850</name>
</gene>
<evidence type="ECO:0000313" key="3">
    <source>
        <dbReference type="EMBL" id="GAA5187773.1"/>
    </source>
</evidence>
<dbReference type="Pfam" id="PF00931">
    <property type="entry name" value="NB-ARC"/>
    <property type="match status" value="1"/>
</dbReference>
<dbReference type="Gene3D" id="3.40.50.300">
    <property type="entry name" value="P-loop containing nucleotide triphosphate hydrolases"/>
    <property type="match status" value="1"/>
</dbReference>
<keyword evidence="1" id="KW-0472">Membrane</keyword>
<accession>A0ABP9RWD3</accession>
<dbReference type="RefSeq" id="WP_345631108.1">
    <property type="nucleotide sequence ID" value="NZ_BAABJQ010000010.1"/>
</dbReference>
<proteinExistence type="predicted"/>
<dbReference type="PANTHER" id="PTHR47691">
    <property type="entry name" value="REGULATOR-RELATED"/>
    <property type="match status" value="1"/>
</dbReference>
<evidence type="ECO:0000259" key="2">
    <source>
        <dbReference type="SMART" id="SM00382"/>
    </source>
</evidence>
<comment type="caution">
    <text evidence="3">The sequence shown here is derived from an EMBL/GenBank/DDBJ whole genome shotgun (WGS) entry which is preliminary data.</text>
</comment>
<dbReference type="SUPFAM" id="SSF48452">
    <property type="entry name" value="TPR-like"/>
    <property type="match status" value="3"/>
</dbReference>
<dbReference type="InterPro" id="IPR011990">
    <property type="entry name" value="TPR-like_helical_dom_sf"/>
</dbReference>
<dbReference type="InterPro" id="IPR002182">
    <property type="entry name" value="NB-ARC"/>
</dbReference>